<dbReference type="RefSeq" id="XP_009861802.2">
    <property type="nucleotide sequence ID" value="XM_009863500.2"/>
</dbReference>
<proteinExistence type="predicted"/>
<accession>F6VL97</accession>
<gene>
    <name evidence="1" type="primary">LOC100180142</name>
</gene>
<evidence type="ECO:0000313" key="2">
    <source>
        <dbReference type="Proteomes" id="UP000008144"/>
    </source>
</evidence>
<accession>A0A1W3JUZ5</accession>
<reference evidence="1" key="3">
    <citation type="submission" date="2025-09" db="UniProtKB">
        <authorList>
            <consortium name="Ensembl"/>
        </authorList>
    </citation>
    <scope>IDENTIFICATION</scope>
</reference>
<dbReference type="GeneID" id="100180142"/>
<dbReference type="InParanoid" id="F6VL97"/>
<keyword evidence="2" id="KW-1185">Reference proteome</keyword>
<dbReference type="Proteomes" id="UP000008144">
    <property type="component" value="Unassembled WGS sequence"/>
</dbReference>
<dbReference type="GeneTree" id="ENSGT00390000012354"/>
<reference evidence="2" key="1">
    <citation type="journal article" date="2002" name="Science">
        <title>The draft genome of Ciona intestinalis: insights into chordate and vertebrate origins.</title>
        <authorList>
            <person name="Dehal P."/>
            <person name="Satou Y."/>
            <person name="Campbell R.K."/>
            <person name="Chapman J."/>
            <person name="Degnan B."/>
            <person name="De Tomaso A."/>
            <person name="Davidson B."/>
            <person name="Di Gregorio A."/>
            <person name="Gelpke M."/>
            <person name="Goodstein D.M."/>
            <person name="Harafuji N."/>
            <person name="Hastings K.E."/>
            <person name="Ho I."/>
            <person name="Hotta K."/>
            <person name="Huang W."/>
            <person name="Kawashima T."/>
            <person name="Lemaire P."/>
            <person name="Martinez D."/>
            <person name="Meinertzhagen I.A."/>
            <person name="Necula S."/>
            <person name="Nonaka M."/>
            <person name="Putnam N."/>
            <person name="Rash S."/>
            <person name="Saiga H."/>
            <person name="Satake M."/>
            <person name="Terry A."/>
            <person name="Yamada L."/>
            <person name="Wang H.G."/>
            <person name="Awazu S."/>
            <person name="Azumi K."/>
            <person name="Boore J."/>
            <person name="Branno M."/>
            <person name="Chin-Bow S."/>
            <person name="DeSantis R."/>
            <person name="Doyle S."/>
            <person name="Francino P."/>
            <person name="Keys D.N."/>
            <person name="Haga S."/>
            <person name="Hayashi H."/>
            <person name="Hino K."/>
            <person name="Imai K.S."/>
            <person name="Inaba K."/>
            <person name="Kano S."/>
            <person name="Kobayashi K."/>
            <person name="Kobayashi M."/>
            <person name="Lee B.I."/>
            <person name="Makabe K.W."/>
            <person name="Manohar C."/>
            <person name="Matassi G."/>
            <person name="Medina M."/>
            <person name="Mochizuki Y."/>
            <person name="Mount S."/>
            <person name="Morishita T."/>
            <person name="Miura S."/>
            <person name="Nakayama A."/>
            <person name="Nishizaka S."/>
            <person name="Nomoto H."/>
            <person name="Ohta F."/>
            <person name="Oishi K."/>
            <person name="Rigoutsos I."/>
            <person name="Sano M."/>
            <person name="Sasaki A."/>
            <person name="Sasakura Y."/>
            <person name="Shoguchi E."/>
            <person name="Shin-i T."/>
            <person name="Spagnuolo A."/>
            <person name="Stainier D."/>
            <person name="Suzuki M.M."/>
            <person name="Tassy O."/>
            <person name="Takatori N."/>
            <person name="Tokuoka M."/>
            <person name="Yagi K."/>
            <person name="Yoshizaki F."/>
            <person name="Wada S."/>
            <person name="Zhang C."/>
            <person name="Hyatt P.D."/>
            <person name="Larimer F."/>
            <person name="Detter C."/>
            <person name="Doggett N."/>
            <person name="Glavina T."/>
            <person name="Hawkins T."/>
            <person name="Richardson P."/>
            <person name="Lucas S."/>
            <person name="Kohara Y."/>
            <person name="Levine M."/>
            <person name="Satoh N."/>
            <person name="Rokhsar D.S."/>
        </authorList>
    </citation>
    <scope>NUCLEOTIDE SEQUENCE [LARGE SCALE GENOMIC DNA]</scope>
</reference>
<dbReference type="AlphaFoldDB" id="F6VL97"/>
<evidence type="ECO:0000313" key="1">
    <source>
        <dbReference type="Ensembl" id="ENSCINP00000026588.2"/>
    </source>
</evidence>
<name>F6VL97_CIOIN</name>
<organism evidence="1 2">
    <name type="scientific">Ciona intestinalis</name>
    <name type="common">Transparent sea squirt</name>
    <name type="synonym">Ascidia intestinalis</name>
    <dbReference type="NCBI Taxonomy" id="7719"/>
    <lineage>
        <taxon>Eukaryota</taxon>
        <taxon>Metazoa</taxon>
        <taxon>Chordata</taxon>
        <taxon>Tunicata</taxon>
        <taxon>Ascidiacea</taxon>
        <taxon>Phlebobranchia</taxon>
        <taxon>Cionidae</taxon>
        <taxon>Ciona</taxon>
    </lineage>
</organism>
<reference evidence="1" key="2">
    <citation type="submission" date="2025-08" db="UniProtKB">
        <authorList>
            <consortium name="Ensembl"/>
        </authorList>
    </citation>
    <scope>IDENTIFICATION</scope>
</reference>
<dbReference type="HOGENOM" id="CLU_1885025_0_0_1"/>
<dbReference type="Ensembl" id="ENSCINT00000026834.2">
    <property type="protein sequence ID" value="ENSCINP00000026588.2"/>
    <property type="gene ID" value="ENSCING00000014798.2"/>
</dbReference>
<protein>
    <submittedName>
        <fullName evidence="1">Uncharacterized LOC100180142</fullName>
    </submittedName>
</protein>
<sequence>MNEITSNRYVKIENLKKVHDKFENMVSEEMVKAIPYKTIATTAIKRCHDGIENKWKLIAGENTVSKILRSNAANAGATAVAVGTALIGVVGGTVFGVSGTLIGTVIGMVKAALPFHYNLSLNDIPALKYLRSLKL</sequence>
<dbReference type="KEGG" id="cin:100180142"/>